<dbReference type="InterPro" id="IPR003594">
    <property type="entry name" value="HATPase_dom"/>
</dbReference>
<keyword evidence="7" id="KW-0067">ATP-binding</keyword>
<dbReference type="InterPro" id="IPR036097">
    <property type="entry name" value="HisK_dim/P_sf"/>
</dbReference>
<evidence type="ECO:0000313" key="12">
    <source>
        <dbReference type="EMBL" id="BDQ35011.1"/>
    </source>
</evidence>
<evidence type="ECO:0000256" key="6">
    <source>
        <dbReference type="ARBA" id="ARBA00022777"/>
    </source>
</evidence>
<dbReference type="PRINTS" id="PR00344">
    <property type="entry name" value="BCTRLSENSOR"/>
</dbReference>
<dbReference type="Proteomes" id="UP001061361">
    <property type="component" value="Chromosome"/>
</dbReference>
<dbReference type="SMART" id="SM00091">
    <property type="entry name" value="PAS"/>
    <property type="match status" value="1"/>
</dbReference>
<evidence type="ECO:0000256" key="2">
    <source>
        <dbReference type="ARBA" id="ARBA00012438"/>
    </source>
</evidence>
<dbReference type="InterPro" id="IPR003661">
    <property type="entry name" value="HisK_dim/P_dom"/>
</dbReference>
<dbReference type="SUPFAM" id="SSF55785">
    <property type="entry name" value="PYP-like sensor domain (PAS domain)"/>
    <property type="match status" value="1"/>
</dbReference>
<dbReference type="CDD" id="cd00130">
    <property type="entry name" value="PAS"/>
    <property type="match status" value="1"/>
</dbReference>
<keyword evidence="6" id="KW-0418">Kinase</keyword>
<dbReference type="SUPFAM" id="SSF47384">
    <property type="entry name" value="Homodimeric domain of signal transducing histidine kinase"/>
    <property type="match status" value="1"/>
</dbReference>
<dbReference type="InterPro" id="IPR000014">
    <property type="entry name" value="PAS"/>
</dbReference>
<evidence type="ECO:0000256" key="5">
    <source>
        <dbReference type="ARBA" id="ARBA00022741"/>
    </source>
</evidence>
<dbReference type="EMBL" id="AP026708">
    <property type="protein sequence ID" value="BDQ35011.1"/>
    <property type="molecule type" value="Genomic_DNA"/>
</dbReference>
<keyword evidence="4" id="KW-0808">Transferase</keyword>
<dbReference type="PANTHER" id="PTHR43065:SF42">
    <property type="entry name" value="TWO-COMPONENT SENSOR PPRA"/>
    <property type="match status" value="1"/>
</dbReference>
<keyword evidence="3" id="KW-0597">Phosphoprotein</keyword>
<dbReference type="Gene3D" id="1.10.287.130">
    <property type="match status" value="1"/>
</dbReference>
<dbReference type="SMART" id="SM00388">
    <property type="entry name" value="HisKA"/>
    <property type="match status" value="1"/>
</dbReference>
<comment type="catalytic activity">
    <reaction evidence="1">
        <text>ATP + protein L-histidine = ADP + protein N-phospho-L-histidine.</text>
        <dbReference type="EC" id="2.7.13.3"/>
    </reaction>
</comment>
<feature type="domain" description="Histidine kinase" evidence="9">
    <location>
        <begin position="281"/>
        <end position="490"/>
    </location>
</feature>
<organism evidence="12 13">
    <name type="scientific">Pseudodesulfovibrio portus</name>
    <dbReference type="NCBI Taxonomy" id="231439"/>
    <lineage>
        <taxon>Bacteria</taxon>
        <taxon>Pseudomonadati</taxon>
        <taxon>Thermodesulfobacteriota</taxon>
        <taxon>Desulfovibrionia</taxon>
        <taxon>Desulfovibrionales</taxon>
        <taxon>Desulfovibrionaceae</taxon>
    </lineage>
</organism>
<dbReference type="RefSeq" id="WP_264981901.1">
    <property type="nucleotide sequence ID" value="NZ_AP026708.1"/>
</dbReference>
<evidence type="ECO:0000256" key="3">
    <source>
        <dbReference type="ARBA" id="ARBA00022553"/>
    </source>
</evidence>
<dbReference type="PROSITE" id="PS50112">
    <property type="entry name" value="PAS"/>
    <property type="match status" value="1"/>
</dbReference>
<evidence type="ECO:0000313" key="13">
    <source>
        <dbReference type="Proteomes" id="UP001061361"/>
    </source>
</evidence>
<protein>
    <recommendedName>
        <fullName evidence="2">histidine kinase</fullName>
        <ecNumber evidence="2">2.7.13.3</ecNumber>
    </recommendedName>
</protein>
<dbReference type="Gene3D" id="3.30.565.10">
    <property type="entry name" value="Histidine kinase-like ATPase, C-terminal domain"/>
    <property type="match status" value="1"/>
</dbReference>
<keyword evidence="5" id="KW-0547">Nucleotide-binding</keyword>
<dbReference type="InterPro" id="IPR000700">
    <property type="entry name" value="PAS-assoc_C"/>
</dbReference>
<dbReference type="CDD" id="cd00082">
    <property type="entry name" value="HisKA"/>
    <property type="match status" value="1"/>
</dbReference>
<dbReference type="SMART" id="SM00387">
    <property type="entry name" value="HATPase_c"/>
    <property type="match status" value="1"/>
</dbReference>
<evidence type="ECO:0000259" key="11">
    <source>
        <dbReference type="PROSITE" id="PS50113"/>
    </source>
</evidence>
<reference evidence="12" key="1">
    <citation type="submission" date="2022-08" db="EMBL/GenBank/DDBJ databases">
        <title>Genome Sequence of the sulphate-reducing bacterium, Pseudodesulfovibrio portus JCM14722.</title>
        <authorList>
            <person name="Kondo R."/>
            <person name="Kataoka T."/>
        </authorList>
    </citation>
    <scope>NUCLEOTIDE SEQUENCE</scope>
    <source>
        <strain evidence="12">JCM 14722</strain>
    </source>
</reference>
<dbReference type="Gene3D" id="3.30.450.20">
    <property type="entry name" value="PAS domain"/>
    <property type="match status" value="1"/>
</dbReference>
<name>A0ABN6RYR6_9BACT</name>
<dbReference type="Pfam" id="PF00989">
    <property type="entry name" value="PAS"/>
    <property type="match status" value="1"/>
</dbReference>
<evidence type="ECO:0000259" key="9">
    <source>
        <dbReference type="PROSITE" id="PS50109"/>
    </source>
</evidence>
<gene>
    <name evidence="12" type="ORF">JCM14722_25530</name>
</gene>
<dbReference type="NCBIfam" id="TIGR00229">
    <property type="entry name" value="sensory_box"/>
    <property type="match status" value="1"/>
</dbReference>
<sequence>MMNLQNYYDTVMELSHGIVVTLDLDGGIIHGNSELESMSGYTMQELAGKDWFTTFIPKGERRMARRALLESAHGQGITAFAGVIRAKDGDVVYVNWNLKPLTDSNGEVISLLCVGQDVTDLVLREKGLLRERFALIERNKELNCLYELSLLSGDASVKLDELLVRMIDLLPSGFQNPAQTFIRLKLDRRVWETPGFAETDHMIKEPIRINDEKRGSITMAVRETSGNGVAFLEDEMDLFATAARQICVTISKKETREAKQELERQLRQSDRLAKIGQFSAGVAHEINEPLANILGFAELALQTPKLSKQLVTDLNNIVDSSLHAREIIRKLMFFGRQLPPQFTPIDLNDTVEQALRITESGAMRGDISIVRDFDVSLPRIMADPQHIKQVVVNLVVNAMQAMPEGGTVFISTLGDGEDVYLIVEDEGTGMTPDVLKQIFTPFFTTKEVDKGSGLGLSVIHGIVKAHGAFIQVESSPDTGTRVEVAFPCSTISKAIDQ</sequence>
<evidence type="ECO:0000256" key="1">
    <source>
        <dbReference type="ARBA" id="ARBA00000085"/>
    </source>
</evidence>
<dbReference type="PROSITE" id="PS50109">
    <property type="entry name" value="HIS_KIN"/>
    <property type="match status" value="1"/>
</dbReference>
<dbReference type="SUPFAM" id="SSF55874">
    <property type="entry name" value="ATPase domain of HSP90 chaperone/DNA topoisomerase II/histidine kinase"/>
    <property type="match status" value="1"/>
</dbReference>
<accession>A0ABN6RYR6</accession>
<dbReference type="InterPro" id="IPR035965">
    <property type="entry name" value="PAS-like_dom_sf"/>
</dbReference>
<dbReference type="InterPro" id="IPR036890">
    <property type="entry name" value="HATPase_C_sf"/>
</dbReference>
<dbReference type="PROSITE" id="PS50113">
    <property type="entry name" value="PAC"/>
    <property type="match status" value="1"/>
</dbReference>
<dbReference type="InterPro" id="IPR005467">
    <property type="entry name" value="His_kinase_dom"/>
</dbReference>
<evidence type="ECO:0000259" key="10">
    <source>
        <dbReference type="PROSITE" id="PS50112"/>
    </source>
</evidence>
<dbReference type="InterPro" id="IPR013767">
    <property type="entry name" value="PAS_fold"/>
</dbReference>
<feature type="domain" description="PAC" evidence="11">
    <location>
        <begin position="77"/>
        <end position="130"/>
    </location>
</feature>
<dbReference type="SMART" id="SM00086">
    <property type="entry name" value="PAC"/>
    <property type="match status" value="1"/>
</dbReference>
<feature type="domain" description="PAS" evidence="10">
    <location>
        <begin position="4"/>
        <end position="75"/>
    </location>
</feature>
<proteinExistence type="predicted"/>
<dbReference type="InterPro" id="IPR004358">
    <property type="entry name" value="Sig_transdc_His_kin-like_C"/>
</dbReference>
<dbReference type="Pfam" id="PF00512">
    <property type="entry name" value="HisKA"/>
    <property type="match status" value="1"/>
</dbReference>
<evidence type="ECO:0000256" key="4">
    <source>
        <dbReference type="ARBA" id="ARBA00022679"/>
    </source>
</evidence>
<dbReference type="EC" id="2.7.13.3" evidence="2"/>
<dbReference type="Pfam" id="PF02518">
    <property type="entry name" value="HATPase_c"/>
    <property type="match status" value="1"/>
</dbReference>
<evidence type="ECO:0000256" key="8">
    <source>
        <dbReference type="ARBA" id="ARBA00023012"/>
    </source>
</evidence>
<dbReference type="InterPro" id="IPR001610">
    <property type="entry name" value="PAC"/>
</dbReference>
<keyword evidence="13" id="KW-1185">Reference proteome</keyword>
<evidence type="ECO:0000256" key="7">
    <source>
        <dbReference type="ARBA" id="ARBA00022840"/>
    </source>
</evidence>
<keyword evidence="8" id="KW-0902">Two-component regulatory system</keyword>
<dbReference type="PANTHER" id="PTHR43065">
    <property type="entry name" value="SENSOR HISTIDINE KINASE"/>
    <property type="match status" value="1"/>
</dbReference>